<dbReference type="GeneID" id="105263347"/>
<dbReference type="Proteomes" id="UP000694866">
    <property type="component" value="Unplaced"/>
</dbReference>
<dbReference type="Pfam" id="PF02949">
    <property type="entry name" value="7tm_6"/>
    <property type="match status" value="1"/>
</dbReference>
<name>A0A9R1SVB8_9HYME</name>
<feature type="transmembrane region" description="Helical" evidence="10">
    <location>
        <begin position="65"/>
        <end position="87"/>
    </location>
</feature>
<dbReference type="GO" id="GO:0007165">
    <property type="term" value="P:signal transduction"/>
    <property type="evidence" value="ECO:0007669"/>
    <property type="project" value="UniProtKB-KW"/>
</dbReference>
<sequence length="385" mass="44021">MDFWEKLYFKPMKIVSCWAGQWPYQSAVERTVIRILLVSAVGSQIISQIAAVAEHSNDLDFFMELVPPFVVELTCFTKMINCFFFLGKIKILLEQLKENWEFFPSGRENELLREHSKFGFQISMLFLGTLYGSGFIFATQPFQTIILHLVLNSSHSIPHPFLIPANWGPIDPDKYYFPLITLSAVSIYCVVTMLVAIDCVFYTCSSHVCGLFAALGYSIERFEFNDNCRKDDGFAFLRRCIQIHNRALEFTSIMEDVLTFNFLLMLGGVTMAMSLTAVQMVINFEAIVKLLKNLAFAITQITQLAIKCWMAQRMMDMSLNIKFSLINSKWYLATPRAQKLIGLMIMRSEIPCEITAGKVIVMCLETFSSIVRVSASYFTMFLALR</sequence>
<dbReference type="OrthoDB" id="6614360at2759"/>
<keyword evidence="8 10" id="KW-0675">Receptor</keyword>
<keyword evidence="6 10" id="KW-1133">Transmembrane helix</keyword>
<keyword evidence="3 10" id="KW-0716">Sensory transduction</keyword>
<evidence type="ECO:0000256" key="4">
    <source>
        <dbReference type="ARBA" id="ARBA00022692"/>
    </source>
</evidence>
<dbReference type="PANTHER" id="PTHR21137">
    <property type="entry name" value="ODORANT RECEPTOR"/>
    <property type="match status" value="1"/>
</dbReference>
<keyword evidence="7 10" id="KW-0472">Membrane</keyword>
<keyword evidence="9 10" id="KW-0807">Transducer</keyword>
<dbReference type="PANTHER" id="PTHR21137:SF35">
    <property type="entry name" value="ODORANT RECEPTOR 19A-RELATED"/>
    <property type="match status" value="1"/>
</dbReference>
<dbReference type="GO" id="GO:0005549">
    <property type="term" value="F:odorant binding"/>
    <property type="evidence" value="ECO:0007669"/>
    <property type="project" value="InterPro"/>
</dbReference>
<evidence type="ECO:0000256" key="1">
    <source>
        <dbReference type="ARBA" id="ARBA00004651"/>
    </source>
</evidence>
<evidence type="ECO:0000256" key="8">
    <source>
        <dbReference type="ARBA" id="ARBA00023170"/>
    </source>
</evidence>
<keyword evidence="4 10" id="KW-0812">Transmembrane</keyword>
<keyword evidence="11" id="KW-1185">Reference proteome</keyword>
<gene>
    <name evidence="12" type="primary">LOC105263347</name>
</gene>
<evidence type="ECO:0000256" key="7">
    <source>
        <dbReference type="ARBA" id="ARBA00023136"/>
    </source>
</evidence>
<dbReference type="RefSeq" id="XP_011297812.1">
    <property type="nucleotide sequence ID" value="XM_011299510.1"/>
</dbReference>
<keyword evidence="5 10" id="KW-0552">Olfaction</keyword>
<dbReference type="GO" id="GO:0004984">
    <property type="term" value="F:olfactory receptor activity"/>
    <property type="evidence" value="ECO:0007669"/>
    <property type="project" value="InterPro"/>
</dbReference>
<protein>
    <recommendedName>
        <fullName evidence="10">Odorant receptor</fullName>
    </recommendedName>
</protein>
<evidence type="ECO:0000256" key="6">
    <source>
        <dbReference type="ARBA" id="ARBA00022989"/>
    </source>
</evidence>
<evidence type="ECO:0000256" key="5">
    <source>
        <dbReference type="ARBA" id="ARBA00022725"/>
    </source>
</evidence>
<evidence type="ECO:0000256" key="2">
    <source>
        <dbReference type="ARBA" id="ARBA00022475"/>
    </source>
</evidence>
<evidence type="ECO:0000256" key="3">
    <source>
        <dbReference type="ARBA" id="ARBA00022606"/>
    </source>
</evidence>
<evidence type="ECO:0000313" key="11">
    <source>
        <dbReference type="Proteomes" id="UP000694866"/>
    </source>
</evidence>
<comment type="subcellular location">
    <subcellularLocation>
        <location evidence="1 10">Cell membrane</location>
        <topology evidence="1 10">Multi-pass membrane protein</topology>
    </subcellularLocation>
</comment>
<dbReference type="GO" id="GO:0005886">
    <property type="term" value="C:plasma membrane"/>
    <property type="evidence" value="ECO:0007669"/>
    <property type="project" value="UniProtKB-SubCell"/>
</dbReference>
<organism evidence="11 12">
    <name type="scientific">Fopius arisanus</name>
    <dbReference type="NCBI Taxonomy" id="64838"/>
    <lineage>
        <taxon>Eukaryota</taxon>
        <taxon>Metazoa</taxon>
        <taxon>Ecdysozoa</taxon>
        <taxon>Arthropoda</taxon>
        <taxon>Hexapoda</taxon>
        <taxon>Insecta</taxon>
        <taxon>Pterygota</taxon>
        <taxon>Neoptera</taxon>
        <taxon>Endopterygota</taxon>
        <taxon>Hymenoptera</taxon>
        <taxon>Apocrita</taxon>
        <taxon>Ichneumonoidea</taxon>
        <taxon>Braconidae</taxon>
        <taxon>Opiinae</taxon>
        <taxon>Fopius</taxon>
    </lineage>
</organism>
<dbReference type="InterPro" id="IPR004117">
    <property type="entry name" value="7tm6_olfct_rcpt"/>
</dbReference>
<feature type="transmembrane region" description="Helical" evidence="10">
    <location>
        <begin position="118"/>
        <end position="138"/>
    </location>
</feature>
<reference evidence="12" key="1">
    <citation type="submission" date="2025-08" db="UniProtKB">
        <authorList>
            <consortium name="RefSeq"/>
        </authorList>
    </citation>
    <scope>IDENTIFICATION</scope>
    <source>
        <strain evidence="12">USDA-PBARC FA_bdor</strain>
        <tissue evidence="12">Whole organism</tissue>
    </source>
</reference>
<evidence type="ECO:0000256" key="9">
    <source>
        <dbReference type="ARBA" id="ARBA00023224"/>
    </source>
</evidence>
<accession>A0A9R1SVB8</accession>
<keyword evidence="2" id="KW-1003">Cell membrane</keyword>
<evidence type="ECO:0000313" key="12">
    <source>
        <dbReference type="RefSeq" id="XP_011297812.1"/>
    </source>
</evidence>
<feature type="transmembrane region" description="Helical" evidence="10">
    <location>
        <begin position="262"/>
        <end position="282"/>
    </location>
</feature>
<dbReference type="AlphaFoldDB" id="A0A9R1SVB8"/>
<dbReference type="KEGG" id="fas:105263347"/>
<evidence type="ECO:0000256" key="10">
    <source>
        <dbReference type="RuleBase" id="RU351113"/>
    </source>
</evidence>
<proteinExistence type="inferred from homology"/>
<comment type="similarity">
    <text evidence="10">Belongs to the insect chemoreceptor superfamily. Heteromeric odorant receptor channel (TC 1.A.69) family.</text>
</comment>
<comment type="caution">
    <text evidence="10">Lacks conserved residue(s) required for the propagation of feature annotation.</text>
</comment>
<feature type="transmembrane region" description="Helical" evidence="10">
    <location>
        <begin position="175"/>
        <end position="197"/>
    </location>
</feature>